<proteinExistence type="predicted"/>
<sequence precursor="true">MSRISAAHFRWTCSNARVAALSSSPRSSLWAGWPKWRDSLKTSDPACLAPGPPTGHAGLLYERLAASGAAADAIRPGGLPLTERALTLCPFPPGSRLLDVGCGVGTTVRYLTDRHGHRAAGIDPSALMIETGRRRYPGLWLMRARGEALPFADDVLDGVLAECSLSVTRAADRVVREIHRTLTPGGKLLMSDVYARNPEFLPELRRIGLSGCLGGIKSMEELAFSLGASGFEILHWEDHSAELKLFAARLILSGGFAADFRCLWGECGGEGRNPEKTRQAVSRVRPGYFLLIAGKRMKKAAGF</sequence>
<dbReference type="CDD" id="cd02440">
    <property type="entry name" value="AdoMet_MTases"/>
    <property type="match status" value="1"/>
</dbReference>
<dbReference type="Proteomes" id="UP000001784">
    <property type="component" value="Chromosome"/>
</dbReference>
<feature type="domain" description="Methyltransferase type 11" evidence="1">
    <location>
        <begin position="98"/>
        <end position="189"/>
    </location>
</feature>
<dbReference type="InterPro" id="IPR050508">
    <property type="entry name" value="Methyltransf_Superfamily"/>
</dbReference>
<keyword evidence="2" id="KW-0489">Methyltransferase</keyword>
<dbReference type="OrthoDB" id="9769602at2"/>
<protein>
    <submittedName>
        <fullName evidence="2">Methyltransferase type 11</fullName>
    </submittedName>
</protein>
<dbReference type="EMBL" id="CP000478">
    <property type="protein sequence ID" value="ABK17004.1"/>
    <property type="molecule type" value="Genomic_DNA"/>
</dbReference>
<dbReference type="Gene3D" id="3.40.50.150">
    <property type="entry name" value="Vaccinia Virus protein VP39"/>
    <property type="match status" value="1"/>
</dbReference>
<organism evidence="2 3">
    <name type="scientific">Syntrophobacter fumaroxidans (strain DSM 10017 / MPOB)</name>
    <dbReference type="NCBI Taxonomy" id="335543"/>
    <lineage>
        <taxon>Bacteria</taxon>
        <taxon>Pseudomonadati</taxon>
        <taxon>Thermodesulfobacteriota</taxon>
        <taxon>Syntrophobacteria</taxon>
        <taxon>Syntrophobacterales</taxon>
        <taxon>Syntrophobacteraceae</taxon>
        <taxon>Syntrophobacter</taxon>
    </lineage>
</organism>
<keyword evidence="3" id="KW-1185">Reference proteome</keyword>
<dbReference type="SUPFAM" id="SSF53335">
    <property type="entry name" value="S-adenosyl-L-methionine-dependent methyltransferases"/>
    <property type="match status" value="1"/>
</dbReference>
<dbReference type="STRING" id="335543.Sfum_1312"/>
<evidence type="ECO:0000313" key="2">
    <source>
        <dbReference type="EMBL" id="ABK17004.1"/>
    </source>
</evidence>
<dbReference type="PANTHER" id="PTHR42912">
    <property type="entry name" value="METHYLTRANSFERASE"/>
    <property type="match status" value="1"/>
</dbReference>
<gene>
    <name evidence="2" type="ordered locus">Sfum_1312</name>
</gene>
<dbReference type="KEGG" id="sfu:Sfum_1312"/>
<name>A0LHV2_SYNFM</name>
<dbReference type="PANTHER" id="PTHR42912:SF93">
    <property type="entry name" value="N6-ADENOSINE-METHYLTRANSFERASE TMT1A"/>
    <property type="match status" value="1"/>
</dbReference>
<dbReference type="GO" id="GO:0008757">
    <property type="term" value="F:S-adenosylmethionine-dependent methyltransferase activity"/>
    <property type="evidence" value="ECO:0007669"/>
    <property type="project" value="InterPro"/>
</dbReference>
<dbReference type="NCBIfam" id="NF045667">
    <property type="entry name" value="MTase_DVU1556"/>
    <property type="match status" value="1"/>
</dbReference>
<dbReference type="InterPro" id="IPR029063">
    <property type="entry name" value="SAM-dependent_MTases_sf"/>
</dbReference>
<dbReference type="InParanoid" id="A0LHV2"/>
<reference evidence="2 3" key="1">
    <citation type="submission" date="2006-10" db="EMBL/GenBank/DDBJ databases">
        <title>Complete sequence of Syntrophobacter fumaroxidans MPOB.</title>
        <authorList>
            <consortium name="US DOE Joint Genome Institute"/>
            <person name="Copeland A."/>
            <person name="Lucas S."/>
            <person name="Lapidus A."/>
            <person name="Barry K."/>
            <person name="Detter J.C."/>
            <person name="Glavina del Rio T."/>
            <person name="Hammon N."/>
            <person name="Israni S."/>
            <person name="Pitluck S."/>
            <person name="Goltsman E.G."/>
            <person name="Martinez M."/>
            <person name="Schmutz J."/>
            <person name="Larimer F."/>
            <person name="Land M."/>
            <person name="Hauser L."/>
            <person name="Kyrpides N."/>
            <person name="Kim E."/>
            <person name="Boone D.R."/>
            <person name="Brockman F."/>
            <person name="Culley D."/>
            <person name="Ferry J."/>
            <person name="Gunsalus R."/>
            <person name="McInerney M.J."/>
            <person name="Morrison M."/>
            <person name="Plugge C."/>
            <person name="Rohlin L."/>
            <person name="Scholten J."/>
            <person name="Sieber J."/>
            <person name="Stams A.J.M."/>
            <person name="Worm P."/>
            <person name="Henstra A.M."/>
            <person name="Richardson P."/>
        </authorList>
    </citation>
    <scope>NUCLEOTIDE SEQUENCE [LARGE SCALE GENOMIC DNA]</scope>
    <source>
        <strain evidence="3">DSM 10017 / MPOB</strain>
    </source>
</reference>
<keyword evidence="2" id="KW-0808">Transferase</keyword>
<dbReference type="GO" id="GO:0032259">
    <property type="term" value="P:methylation"/>
    <property type="evidence" value="ECO:0007669"/>
    <property type="project" value="UniProtKB-KW"/>
</dbReference>
<accession>A0LHV2</accession>
<dbReference type="AlphaFoldDB" id="A0LHV2"/>
<dbReference type="eggNOG" id="COG2226">
    <property type="taxonomic scope" value="Bacteria"/>
</dbReference>
<dbReference type="InterPro" id="IPR013216">
    <property type="entry name" value="Methyltransf_11"/>
</dbReference>
<dbReference type="HOGENOM" id="CLU_039068_9_1_7"/>
<evidence type="ECO:0000313" key="3">
    <source>
        <dbReference type="Proteomes" id="UP000001784"/>
    </source>
</evidence>
<dbReference type="Pfam" id="PF08241">
    <property type="entry name" value="Methyltransf_11"/>
    <property type="match status" value="1"/>
</dbReference>
<evidence type="ECO:0000259" key="1">
    <source>
        <dbReference type="Pfam" id="PF08241"/>
    </source>
</evidence>